<organism evidence="1 2">
    <name type="scientific">Muricoprocola aceti</name>
    <dbReference type="NCBI Taxonomy" id="2981772"/>
    <lineage>
        <taxon>Bacteria</taxon>
        <taxon>Bacillati</taxon>
        <taxon>Bacillota</taxon>
        <taxon>Clostridia</taxon>
        <taxon>Lachnospirales</taxon>
        <taxon>Lachnospiraceae</taxon>
        <taxon>Muricoprocola</taxon>
    </lineage>
</organism>
<proteinExistence type="predicted"/>
<name>A0ABT2SIJ5_9FIRM</name>
<dbReference type="EMBL" id="JAOQKE010000002">
    <property type="protein sequence ID" value="MCU6724315.1"/>
    <property type="molecule type" value="Genomic_DNA"/>
</dbReference>
<sequence>MNEEIGEQFSDIVVGKPETFKDQLKPILSNERLFFTDLYKDGIGEKIEEMFREMIAGIAGPGAVKATIHKYVH</sequence>
<comment type="caution">
    <text evidence="1">The sequence shown here is derived from an EMBL/GenBank/DDBJ whole genome shotgun (WGS) entry which is preliminary data.</text>
</comment>
<evidence type="ECO:0000313" key="2">
    <source>
        <dbReference type="Proteomes" id="UP001652338"/>
    </source>
</evidence>
<keyword evidence="2" id="KW-1185">Reference proteome</keyword>
<dbReference type="Proteomes" id="UP001652338">
    <property type="component" value="Unassembled WGS sequence"/>
</dbReference>
<evidence type="ECO:0000313" key="1">
    <source>
        <dbReference type="EMBL" id="MCU6724315.1"/>
    </source>
</evidence>
<dbReference type="RefSeq" id="WP_262653606.1">
    <property type="nucleotide sequence ID" value="NZ_JAOQKE010000002.1"/>
</dbReference>
<reference evidence="1 2" key="1">
    <citation type="journal article" date="2021" name="ISME Commun">
        <title>Automated analysis of genomic sequences facilitates high-throughput and comprehensive description of bacteria.</title>
        <authorList>
            <person name="Hitch T.C.A."/>
        </authorList>
    </citation>
    <scope>NUCLEOTIDE SEQUENCE [LARGE SCALE GENOMIC DNA]</scope>
    <source>
        <strain evidence="1 2">Sanger_29</strain>
    </source>
</reference>
<gene>
    <name evidence="1" type="ORF">OCV47_02900</name>
</gene>
<accession>A0ABT2SIJ5</accession>
<protein>
    <submittedName>
        <fullName evidence="1">Uncharacterized protein</fullName>
    </submittedName>
</protein>